<evidence type="ECO:0000256" key="3">
    <source>
        <dbReference type="ARBA" id="ARBA00022676"/>
    </source>
</evidence>
<protein>
    <recommendedName>
        <fullName evidence="10">Hexosyltransferase</fullName>
        <ecNumber evidence="10">2.4.1.-</ecNumber>
    </recommendedName>
</protein>
<keyword evidence="5 10" id="KW-0812">Transmembrane</keyword>
<comment type="similarity">
    <text evidence="2 10">Belongs to the glycosyltransferase 31 family.</text>
</comment>
<evidence type="ECO:0000256" key="1">
    <source>
        <dbReference type="ARBA" id="ARBA00004323"/>
    </source>
</evidence>
<keyword evidence="4" id="KW-0808">Transferase</keyword>
<accession>A0ABP1RA28</accession>
<dbReference type="Pfam" id="PF01762">
    <property type="entry name" value="Galactosyl_T"/>
    <property type="match status" value="1"/>
</dbReference>
<evidence type="ECO:0000256" key="10">
    <source>
        <dbReference type="RuleBase" id="RU363063"/>
    </source>
</evidence>
<evidence type="ECO:0000256" key="2">
    <source>
        <dbReference type="ARBA" id="ARBA00008661"/>
    </source>
</evidence>
<feature type="transmembrane region" description="Helical" evidence="10">
    <location>
        <begin position="29"/>
        <end position="47"/>
    </location>
</feature>
<keyword evidence="9 10" id="KW-0472">Membrane</keyword>
<keyword evidence="3 10" id="KW-0328">Glycosyltransferase</keyword>
<dbReference type="PANTHER" id="PTHR11214:SF3">
    <property type="entry name" value="BETA-1,3-GALACTOSYLTRANSFERASE 6"/>
    <property type="match status" value="1"/>
</dbReference>
<proteinExistence type="inferred from homology"/>
<dbReference type="Proteomes" id="UP001642540">
    <property type="component" value="Unassembled WGS sequence"/>
</dbReference>
<evidence type="ECO:0000313" key="11">
    <source>
        <dbReference type="EMBL" id="CAL8123580.1"/>
    </source>
</evidence>
<name>A0ABP1RA28_9HEXA</name>
<keyword evidence="12" id="KW-1185">Reference proteome</keyword>
<dbReference type="EC" id="2.4.1.-" evidence="10"/>
<keyword evidence="7 10" id="KW-1133">Transmembrane helix</keyword>
<evidence type="ECO:0000256" key="6">
    <source>
        <dbReference type="ARBA" id="ARBA00022968"/>
    </source>
</evidence>
<evidence type="ECO:0000256" key="9">
    <source>
        <dbReference type="ARBA" id="ARBA00023136"/>
    </source>
</evidence>
<reference evidence="11 12" key="1">
    <citation type="submission" date="2024-08" db="EMBL/GenBank/DDBJ databases">
        <authorList>
            <person name="Cucini C."/>
            <person name="Frati F."/>
        </authorList>
    </citation>
    <scope>NUCLEOTIDE SEQUENCE [LARGE SCALE GENOMIC DNA]</scope>
</reference>
<evidence type="ECO:0000313" key="12">
    <source>
        <dbReference type="Proteomes" id="UP001642540"/>
    </source>
</evidence>
<gene>
    <name evidence="11" type="ORF">ODALV1_LOCUS20242</name>
</gene>
<dbReference type="InterPro" id="IPR002659">
    <property type="entry name" value="Glyco_trans_31"/>
</dbReference>
<keyword evidence="8 10" id="KW-0333">Golgi apparatus</keyword>
<evidence type="ECO:0000256" key="7">
    <source>
        <dbReference type="ARBA" id="ARBA00022989"/>
    </source>
</evidence>
<dbReference type="EMBL" id="CAXLJM020000068">
    <property type="protein sequence ID" value="CAL8123580.1"/>
    <property type="molecule type" value="Genomic_DNA"/>
</dbReference>
<evidence type="ECO:0000256" key="5">
    <source>
        <dbReference type="ARBA" id="ARBA00022692"/>
    </source>
</evidence>
<keyword evidence="6 10" id="KW-0735">Signal-anchor</keyword>
<sequence>MRIKLLRKLTLRYGAHLPSNWYWKQISEMLLLTLVVTTIVVTLKLLLHGVPLRSTKSLVPSEDSKLLDLHNFKWIANNASICELNDNSAKLLVILVHTARDHFVERRAIRESWGSLTSYLDWSIRVIFLLGEEEPIPKPHQQQVKSDIETELVNNGDLVMGNFVDTYRNLSYKHIMGYKWVLEYCSHADFVWKVDDDMFIDTLTIIDWRATELERKKKTKLIDMYCPVIAGSKPQREDGLKWSISKDVWPFDTYPTYCSGVAYGISMDWIRKIYSVTSHAAQKILWIDDVYVTGILPHLVYKQTLELPVLKFTWPHFTFDYNPYNTTFCLENRDTKKDTRNFGVIVRLLRGTFLERESRCLWNRRWGFEVNSINSLIM</sequence>
<evidence type="ECO:0000256" key="4">
    <source>
        <dbReference type="ARBA" id="ARBA00022679"/>
    </source>
</evidence>
<evidence type="ECO:0000256" key="8">
    <source>
        <dbReference type="ARBA" id="ARBA00023034"/>
    </source>
</evidence>
<comment type="subcellular location">
    <subcellularLocation>
        <location evidence="1 10">Golgi apparatus membrane</location>
        <topology evidence="1 10">Single-pass type II membrane protein</topology>
    </subcellularLocation>
</comment>
<dbReference type="Gene3D" id="3.90.550.50">
    <property type="match status" value="1"/>
</dbReference>
<dbReference type="PANTHER" id="PTHR11214">
    <property type="entry name" value="BETA-1,3-N-ACETYLGLUCOSAMINYLTRANSFERASE"/>
    <property type="match status" value="1"/>
</dbReference>
<organism evidence="11 12">
    <name type="scientific">Orchesella dallaii</name>
    <dbReference type="NCBI Taxonomy" id="48710"/>
    <lineage>
        <taxon>Eukaryota</taxon>
        <taxon>Metazoa</taxon>
        <taxon>Ecdysozoa</taxon>
        <taxon>Arthropoda</taxon>
        <taxon>Hexapoda</taxon>
        <taxon>Collembola</taxon>
        <taxon>Entomobryomorpha</taxon>
        <taxon>Entomobryoidea</taxon>
        <taxon>Orchesellidae</taxon>
        <taxon>Orchesellinae</taxon>
        <taxon>Orchesella</taxon>
    </lineage>
</organism>
<comment type="caution">
    <text evidence="11">The sequence shown here is derived from an EMBL/GenBank/DDBJ whole genome shotgun (WGS) entry which is preliminary data.</text>
</comment>